<organism evidence="1 2">
    <name type="scientific">Chiloscyllium punctatum</name>
    <name type="common">Brownbanded bambooshark</name>
    <name type="synonym">Hemiscyllium punctatum</name>
    <dbReference type="NCBI Taxonomy" id="137246"/>
    <lineage>
        <taxon>Eukaryota</taxon>
        <taxon>Metazoa</taxon>
        <taxon>Chordata</taxon>
        <taxon>Craniata</taxon>
        <taxon>Vertebrata</taxon>
        <taxon>Chondrichthyes</taxon>
        <taxon>Elasmobranchii</taxon>
        <taxon>Galeomorphii</taxon>
        <taxon>Galeoidea</taxon>
        <taxon>Orectolobiformes</taxon>
        <taxon>Hemiscylliidae</taxon>
        <taxon>Chiloscyllium</taxon>
    </lineage>
</organism>
<dbReference type="AlphaFoldDB" id="A0A401TGG9"/>
<dbReference type="Proteomes" id="UP000287033">
    <property type="component" value="Unassembled WGS sequence"/>
</dbReference>
<protein>
    <submittedName>
        <fullName evidence="1">Uncharacterized protein</fullName>
    </submittedName>
</protein>
<accession>A0A401TGG9</accession>
<proteinExistence type="predicted"/>
<sequence length="82" mass="9216">MGYSELAPSLTQPILRHVARTTTCSHFRVLVPLRHRSGATLETYFRLLPRPQPRGGSCRYPGDGTLRERLPCGGERPTVWSP</sequence>
<name>A0A401TGG9_CHIPU</name>
<gene>
    <name evidence="1" type="ORF">chiPu_0025660</name>
</gene>
<reference evidence="1 2" key="1">
    <citation type="journal article" date="2018" name="Nat. Ecol. Evol.">
        <title>Shark genomes provide insights into elasmobranch evolution and the origin of vertebrates.</title>
        <authorList>
            <person name="Hara Y"/>
            <person name="Yamaguchi K"/>
            <person name="Onimaru K"/>
            <person name="Kadota M"/>
            <person name="Koyanagi M"/>
            <person name="Keeley SD"/>
            <person name="Tatsumi K"/>
            <person name="Tanaka K"/>
            <person name="Motone F"/>
            <person name="Kageyama Y"/>
            <person name="Nozu R"/>
            <person name="Adachi N"/>
            <person name="Nishimura O"/>
            <person name="Nakagawa R"/>
            <person name="Tanegashima C"/>
            <person name="Kiyatake I"/>
            <person name="Matsumoto R"/>
            <person name="Murakumo K"/>
            <person name="Nishida K"/>
            <person name="Terakita A"/>
            <person name="Kuratani S"/>
            <person name="Sato K"/>
            <person name="Hyodo S Kuraku.S."/>
        </authorList>
    </citation>
    <scope>NUCLEOTIDE SEQUENCE [LARGE SCALE GENOMIC DNA]</scope>
</reference>
<comment type="caution">
    <text evidence="1">The sequence shown here is derived from an EMBL/GenBank/DDBJ whole genome shotgun (WGS) entry which is preliminary data.</text>
</comment>
<keyword evidence="2" id="KW-1185">Reference proteome</keyword>
<evidence type="ECO:0000313" key="2">
    <source>
        <dbReference type="Proteomes" id="UP000287033"/>
    </source>
</evidence>
<evidence type="ECO:0000313" key="1">
    <source>
        <dbReference type="EMBL" id="GCC41706.1"/>
    </source>
</evidence>
<dbReference type="EMBL" id="BEZZ01062891">
    <property type="protein sequence ID" value="GCC41706.1"/>
    <property type="molecule type" value="Genomic_DNA"/>
</dbReference>